<dbReference type="InterPro" id="IPR002195">
    <property type="entry name" value="Dihydroorotase_CS"/>
</dbReference>
<evidence type="ECO:0000313" key="9">
    <source>
        <dbReference type="Proteomes" id="UP000767854"/>
    </source>
</evidence>
<evidence type="ECO:0000256" key="6">
    <source>
        <dbReference type="ARBA" id="ARBA00022975"/>
    </source>
</evidence>
<dbReference type="SUPFAM" id="SSF51338">
    <property type="entry name" value="Composite domain of metallo-dependent hydrolases"/>
    <property type="match status" value="1"/>
</dbReference>
<dbReference type="InterPro" id="IPR050138">
    <property type="entry name" value="DHOase/Allantoinase_Hydrolase"/>
</dbReference>
<dbReference type="Proteomes" id="UP000767854">
    <property type="component" value="Unassembled WGS sequence"/>
</dbReference>
<evidence type="ECO:0000259" key="7">
    <source>
        <dbReference type="Pfam" id="PF01979"/>
    </source>
</evidence>
<gene>
    <name evidence="8" type="ORF">JOC49_001380</name>
</gene>
<dbReference type="PROSITE" id="PS00482">
    <property type="entry name" value="DIHYDROOROTASE_1"/>
    <property type="match status" value="1"/>
</dbReference>
<keyword evidence="9" id="KW-1185">Reference proteome</keyword>
<evidence type="ECO:0000256" key="4">
    <source>
        <dbReference type="ARBA" id="ARBA00022723"/>
    </source>
</evidence>
<comment type="cofactor">
    <cofactor evidence="1">
        <name>Zn(2+)</name>
        <dbReference type="ChEBI" id="CHEBI:29105"/>
    </cofactor>
</comment>
<protein>
    <submittedName>
        <fullName evidence="8">Dihydroorotase</fullName>
        <ecNumber evidence="8">3.5.2.3</ecNumber>
    </submittedName>
</protein>
<proteinExistence type="inferred from homology"/>
<dbReference type="InterPro" id="IPR006680">
    <property type="entry name" value="Amidohydro-rel"/>
</dbReference>
<dbReference type="PROSITE" id="PS00483">
    <property type="entry name" value="DIHYDROOROTASE_2"/>
    <property type="match status" value="1"/>
</dbReference>
<dbReference type="EC" id="3.5.2.3" evidence="8"/>
<dbReference type="InterPro" id="IPR004722">
    <property type="entry name" value="DHOase"/>
</dbReference>
<evidence type="ECO:0000256" key="5">
    <source>
        <dbReference type="ARBA" id="ARBA00022801"/>
    </source>
</evidence>
<dbReference type="NCBIfam" id="TIGR00857">
    <property type="entry name" value="pyrC_multi"/>
    <property type="match status" value="1"/>
</dbReference>
<dbReference type="Gene3D" id="2.30.40.10">
    <property type="entry name" value="Urease, subunit C, domain 1"/>
    <property type="match status" value="1"/>
</dbReference>
<keyword evidence="5 8" id="KW-0378">Hydrolase</keyword>
<keyword evidence="4" id="KW-0479">Metal-binding</keyword>
<dbReference type="RefSeq" id="WP_204663731.1">
    <property type="nucleotide sequence ID" value="NZ_JAFBDT010000008.1"/>
</dbReference>
<dbReference type="GO" id="GO:0004151">
    <property type="term" value="F:dihydroorotase activity"/>
    <property type="evidence" value="ECO:0007669"/>
    <property type="project" value="UniProtKB-EC"/>
</dbReference>
<dbReference type="Gene3D" id="3.20.20.140">
    <property type="entry name" value="Metal-dependent hydrolases"/>
    <property type="match status" value="1"/>
</dbReference>
<sequence length="417" mass="46170">MKKIYTGGYVVEPKTGIEGYYDIVVEGEWITDIMPSGTLSEVNKGVHIDLSELTVVPGFVDLHVHLREPGQTYKETMKTGSYACAKGGFTTVACMPNTMPVIDSVETLERLKQIIKKDACIDVLPITAITHAIEGNIATDHKRLLDNGAMALSDDGKTPMNPEIMRVAFKNSYEKDALIISHCEDHTITSTYTDEIYPLEAETDIVIRDIELCDSENGRLHIAHVSGRESLQAIKLAKEKGVRVTCEVTPHHMALNDIIVDVKHPMAKVNPPIRSEDHRRAIIQGIKEGVADIIATDHAPHDFESKNKSYQEAAYGISGAETAFSVAYETLVVKEKLPLIHLIEMMTSKPAEIARLRKIGSLQKGYYANFAVIDLEASYKINPDTFVSKGKNTPFTGMDVHGIVVQTLYRGSTVYER</sequence>
<evidence type="ECO:0000256" key="1">
    <source>
        <dbReference type="ARBA" id="ARBA00001947"/>
    </source>
</evidence>
<comment type="function">
    <text evidence="2">Catalyzes the reversible cyclization of carbamoyl aspartate to dihydroorotate.</text>
</comment>
<comment type="caution">
    <text evidence="8">The sequence shown here is derived from an EMBL/GenBank/DDBJ whole genome shotgun (WGS) entry which is preliminary data.</text>
</comment>
<dbReference type="InterPro" id="IPR032466">
    <property type="entry name" value="Metal_Hydrolase"/>
</dbReference>
<organism evidence="8 9">
    <name type="scientific">Fusibacter tunisiensis</name>
    <dbReference type="NCBI Taxonomy" id="1008308"/>
    <lineage>
        <taxon>Bacteria</taxon>
        <taxon>Bacillati</taxon>
        <taxon>Bacillota</taxon>
        <taxon>Clostridia</taxon>
        <taxon>Eubacteriales</taxon>
        <taxon>Eubacteriales Family XII. Incertae Sedis</taxon>
        <taxon>Fusibacter</taxon>
    </lineage>
</organism>
<feature type="domain" description="Amidohydrolase-related" evidence="7">
    <location>
        <begin position="54"/>
        <end position="414"/>
    </location>
</feature>
<evidence type="ECO:0000256" key="2">
    <source>
        <dbReference type="ARBA" id="ARBA00002368"/>
    </source>
</evidence>
<keyword evidence="6" id="KW-0665">Pyrimidine biosynthesis</keyword>
<dbReference type="PANTHER" id="PTHR43668">
    <property type="entry name" value="ALLANTOINASE"/>
    <property type="match status" value="1"/>
</dbReference>
<evidence type="ECO:0000256" key="3">
    <source>
        <dbReference type="ARBA" id="ARBA00010286"/>
    </source>
</evidence>
<dbReference type="Pfam" id="PF01979">
    <property type="entry name" value="Amidohydro_1"/>
    <property type="match status" value="1"/>
</dbReference>
<evidence type="ECO:0000313" key="8">
    <source>
        <dbReference type="EMBL" id="MBM7561839.1"/>
    </source>
</evidence>
<dbReference type="InterPro" id="IPR011059">
    <property type="entry name" value="Metal-dep_hydrolase_composite"/>
</dbReference>
<name>A0ABS2MR12_9FIRM</name>
<accession>A0ABS2MR12</accession>
<comment type="similarity">
    <text evidence="3">Belongs to the metallo-dependent hydrolases superfamily. DHOase family. Class I DHOase subfamily.</text>
</comment>
<dbReference type="PANTHER" id="PTHR43668:SF2">
    <property type="entry name" value="ALLANTOINASE"/>
    <property type="match status" value="1"/>
</dbReference>
<dbReference type="SUPFAM" id="SSF51556">
    <property type="entry name" value="Metallo-dependent hydrolases"/>
    <property type="match status" value="1"/>
</dbReference>
<reference evidence="8 9" key="1">
    <citation type="submission" date="2021-01" db="EMBL/GenBank/DDBJ databases">
        <title>Genomic Encyclopedia of Type Strains, Phase IV (KMG-IV): sequencing the most valuable type-strain genomes for metagenomic binning, comparative biology and taxonomic classification.</title>
        <authorList>
            <person name="Goeker M."/>
        </authorList>
    </citation>
    <scope>NUCLEOTIDE SEQUENCE [LARGE SCALE GENOMIC DNA]</scope>
    <source>
        <strain evidence="8 9">DSM 24436</strain>
    </source>
</reference>
<dbReference type="CDD" id="cd01317">
    <property type="entry name" value="DHOase_IIa"/>
    <property type="match status" value="1"/>
</dbReference>
<dbReference type="EMBL" id="JAFBDT010000008">
    <property type="protein sequence ID" value="MBM7561839.1"/>
    <property type="molecule type" value="Genomic_DNA"/>
</dbReference>